<sequence length="58" mass="6096">MTGQANATGTGDPAADEILRGLQGLQDASPEEEIEAYRTALDSLAQLLEDQPRLPGLS</sequence>
<dbReference type="EMBL" id="JBDXMX010000007">
    <property type="protein sequence ID" value="MEO9248796.1"/>
    <property type="molecule type" value="Genomic_DNA"/>
</dbReference>
<protein>
    <submittedName>
        <fullName evidence="2">Uncharacterized protein</fullName>
    </submittedName>
</protein>
<gene>
    <name evidence="2" type="ORF">ABDK96_14010</name>
</gene>
<name>A0ABV0IKV2_9MICC</name>
<comment type="caution">
    <text evidence="2">The sequence shown here is derived from an EMBL/GenBank/DDBJ whole genome shotgun (WGS) entry which is preliminary data.</text>
</comment>
<evidence type="ECO:0000256" key="1">
    <source>
        <dbReference type="SAM" id="MobiDB-lite"/>
    </source>
</evidence>
<organism evidence="2 3">
    <name type="scientific">Citricoccus nitrophenolicus</name>
    <dbReference type="NCBI Taxonomy" id="863575"/>
    <lineage>
        <taxon>Bacteria</taxon>
        <taxon>Bacillati</taxon>
        <taxon>Actinomycetota</taxon>
        <taxon>Actinomycetes</taxon>
        <taxon>Micrococcales</taxon>
        <taxon>Micrococcaceae</taxon>
        <taxon>Citricoccus</taxon>
    </lineage>
</organism>
<reference evidence="2 3" key="1">
    <citation type="submission" date="2024-05" db="EMBL/GenBank/DDBJ databases">
        <authorList>
            <person name="Yi C."/>
        </authorList>
    </citation>
    <scope>NUCLEOTIDE SEQUENCE [LARGE SCALE GENOMIC DNA]</scope>
    <source>
        <strain evidence="2 3">XS13</strain>
    </source>
</reference>
<feature type="region of interest" description="Disordered" evidence="1">
    <location>
        <begin position="1"/>
        <end position="31"/>
    </location>
</feature>
<proteinExistence type="predicted"/>
<dbReference type="RefSeq" id="WP_347921525.1">
    <property type="nucleotide sequence ID" value="NZ_JBDXMX010000007.1"/>
</dbReference>
<evidence type="ECO:0000313" key="2">
    <source>
        <dbReference type="EMBL" id="MEO9248796.1"/>
    </source>
</evidence>
<dbReference type="Proteomes" id="UP001484097">
    <property type="component" value="Unassembled WGS sequence"/>
</dbReference>
<keyword evidence="3" id="KW-1185">Reference proteome</keyword>
<evidence type="ECO:0000313" key="3">
    <source>
        <dbReference type="Proteomes" id="UP001484097"/>
    </source>
</evidence>
<accession>A0ABV0IKV2</accession>